<evidence type="ECO:0000313" key="3">
    <source>
        <dbReference type="EMBL" id="MDY0870367.1"/>
    </source>
</evidence>
<evidence type="ECO:0000256" key="1">
    <source>
        <dbReference type="ARBA" id="ARBA00007227"/>
    </source>
</evidence>
<sequence>MANEGLPINPEIVTWARKRAGLSLDDARTKFRRIQEWEEGTSSPTYPQLELLSDALKIPVAVFFFPDPPPVPRIEETFRTLPEADVEQLPKTIRMLLRKAKALQLNLIEMTSGQNPAKRIITNDLSFAPEVSIADMARSVRDYLGVSIQEQVTWPDADTALKKWRDVFTGVGVFVFKDAFKDEDFSGFCLYEDNFPIIYVNNSTAKTRQIFSLFHELAHLLFHTSGIDKFNDSYVDNLSGDAQRIEILCNKFAAVALLPEEALSAELNSQRADRALAERISAKYNVSRETIYRRFLDRNLIQQAEYLDAARVWLAQRRRGEGDGGNSYWTKLSYLGREYISLALREYHQNRIDETKLAEYLLAKPKHVAVLEEYYLRAGA</sequence>
<evidence type="ECO:0000259" key="2">
    <source>
        <dbReference type="PROSITE" id="PS50943"/>
    </source>
</evidence>
<dbReference type="InterPro" id="IPR001387">
    <property type="entry name" value="Cro/C1-type_HTH"/>
</dbReference>
<dbReference type="PANTHER" id="PTHR43236:SF2">
    <property type="entry name" value="BLL0069 PROTEIN"/>
    <property type="match status" value="1"/>
</dbReference>
<dbReference type="Gene3D" id="1.10.260.40">
    <property type="entry name" value="lambda repressor-like DNA-binding domains"/>
    <property type="match status" value="1"/>
</dbReference>
<dbReference type="InterPro" id="IPR010982">
    <property type="entry name" value="Lambda_DNA-bd_dom_sf"/>
</dbReference>
<dbReference type="PROSITE" id="PS50943">
    <property type="entry name" value="HTH_CROC1"/>
    <property type="match status" value="1"/>
</dbReference>
<name>A0ABU5DTK6_9PROT</name>
<dbReference type="Gene3D" id="1.10.10.2910">
    <property type="match status" value="1"/>
</dbReference>
<accession>A0ABU5DTK6</accession>
<reference evidence="3 4" key="1">
    <citation type="journal article" date="2013" name="Antonie Van Leeuwenhoek">
        <title>Dongia rigui sp. nov., isolated from freshwater of a large wetland in Korea.</title>
        <authorList>
            <person name="Baik K.S."/>
            <person name="Hwang Y.M."/>
            <person name="Choi J.S."/>
            <person name="Kwon J."/>
            <person name="Seong C.N."/>
        </authorList>
    </citation>
    <scope>NUCLEOTIDE SEQUENCE [LARGE SCALE GENOMIC DNA]</scope>
    <source>
        <strain evidence="3 4">04SU4-P</strain>
    </source>
</reference>
<dbReference type="InterPro" id="IPR010359">
    <property type="entry name" value="IrrE_HExxH"/>
</dbReference>
<protein>
    <submittedName>
        <fullName evidence="3">ImmA/IrrE family metallo-endopeptidase</fullName>
    </submittedName>
</protein>
<dbReference type="PANTHER" id="PTHR43236">
    <property type="entry name" value="ANTITOXIN HIGA1"/>
    <property type="match status" value="1"/>
</dbReference>
<dbReference type="Proteomes" id="UP001271769">
    <property type="component" value="Unassembled WGS sequence"/>
</dbReference>
<evidence type="ECO:0000313" key="4">
    <source>
        <dbReference type="Proteomes" id="UP001271769"/>
    </source>
</evidence>
<dbReference type="RefSeq" id="WP_320498557.1">
    <property type="nucleotide sequence ID" value="NZ_JAXCLX010000001.1"/>
</dbReference>
<dbReference type="InterPro" id="IPR052345">
    <property type="entry name" value="Rad_response_metalloprotease"/>
</dbReference>
<keyword evidence="4" id="KW-1185">Reference proteome</keyword>
<dbReference type="SUPFAM" id="SSF47413">
    <property type="entry name" value="lambda repressor-like DNA-binding domains"/>
    <property type="match status" value="1"/>
</dbReference>
<dbReference type="Pfam" id="PF06114">
    <property type="entry name" value="Peptidase_M78"/>
    <property type="match status" value="1"/>
</dbReference>
<comment type="caution">
    <text evidence="3">The sequence shown here is derived from an EMBL/GenBank/DDBJ whole genome shotgun (WGS) entry which is preliminary data.</text>
</comment>
<gene>
    <name evidence="3" type="ORF">SMD31_00450</name>
</gene>
<comment type="similarity">
    <text evidence="1">Belongs to the short-chain fatty acyl-CoA assimilation regulator (ScfR) family.</text>
</comment>
<dbReference type="EMBL" id="JAXCLX010000001">
    <property type="protein sequence ID" value="MDY0870367.1"/>
    <property type="molecule type" value="Genomic_DNA"/>
</dbReference>
<proteinExistence type="inferred from homology"/>
<organism evidence="3 4">
    <name type="scientific">Dongia rigui</name>
    <dbReference type="NCBI Taxonomy" id="940149"/>
    <lineage>
        <taxon>Bacteria</taxon>
        <taxon>Pseudomonadati</taxon>
        <taxon>Pseudomonadota</taxon>
        <taxon>Alphaproteobacteria</taxon>
        <taxon>Rhodospirillales</taxon>
        <taxon>Dongiaceae</taxon>
        <taxon>Dongia</taxon>
    </lineage>
</organism>
<feature type="domain" description="HTH cro/C1-type" evidence="2">
    <location>
        <begin position="34"/>
        <end position="63"/>
    </location>
</feature>